<dbReference type="RefSeq" id="WP_049745131.1">
    <property type="nucleotide sequence ID" value="NZ_CP012150.1"/>
</dbReference>
<evidence type="ECO:0000256" key="1">
    <source>
        <dbReference type="ARBA" id="ARBA00004141"/>
    </source>
</evidence>
<dbReference type="Proteomes" id="UP000062255">
    <property type="component" value="Chromosome"/>
</dbReference>
<feature type="transmembrane region" description="Helical" evidence="8">
    <location>
        <begin position="83"/>
        <end position="108"/>
    </location>
</feature>
<keyword evidence="3" id="KW-0813">Transport</keyword>
<dbReference type="PANTHER" id="PTHR43495">
    <property type="entry name" value="GABA PERMEASE"/>
    <property type="match status" value="1"/>
</dbReference>
<dbReference type="STRING" id="134601.AFA91_13350"/>
<feature type="transmembrane region" description="Helical" evidence="8">
    <location>
        <begin position="353"/>
        <end position="372"/>
    </location>
</feature>
<dbReference type="AlphaFoldDB" id="A0A0K0X5E5"/>
<evidence type="ECO:0000256" key="7">
    <source>
        <dbReference type="ARBA" id="ARBA00023136"/>
    </source>
</evidence>
<keyword evidence="5" id="KW-0029">Amino-acid transport</keyword>
<comment type="subcellular location">
    <subcellularLocation>
        <location evidence="1">Membrane</location>
        <topology evidence="1">Multi-pass membrane protein</topology>
    </subcellularLocation>
</comment>
<sequence>MGAAPTLKRALSQRQLRMIAIGGVIGAGLFVGSGVVIGDTGPGTFITYALAGVLIIMVMRMLAEMAVANPSTGSFADYARNALGNWAGFSVGWLYWYFWVIVVGFEAIAGAKIIQFWVDLPLWLTALVLLIAMTGTNLFSVSSFGEFEYWFAGVKVAAIMAFIGLGTFYVLGVWPQKDLDFSNLTAHGGFFPLGPMAITVGVVTVIFSMVGAEIATIAAAESSDPERAVAKAANSVILRIALFFVGSAFLLVTILPWNSEQTAASPFVAAFTEMGIPYADHIMNAVVLTAVLSCLNSGMYTASRMLFVLAARREAPPQLVSVTRRGVPAAAILTSSVIGFLCVIAAAFSPDTIFQFLLNSSGAIILFVYLLIAISQIVLRRRTADEDLKVKMWLFPVLSVLTAAAIVAILVQMYLQEDVRSQLILSIASWAVVILLFLANRMFLRRRPETPDVAPTTTHPHRVLVLANQTVESAELLDELRRIGADRDTTFYVVVPASPIDTGVATTHGPLDISEATQRAAQERLDSTLDTLRSEDFEATGTLGEYRPLRALAKAVETFRPDQIVISTLPPEESVWQRFDVVDRARAEHHLPVTHVVSRVRAPEPAP</sequence>
<dbReference type="Pfam" id="PF00324">
    <property type="entry name" value="AA_permease"/>
    <property type="match status" value="1"/>
</dbReference>
<feature type="transmembrane region" description="Helical" evidence="8">
    <location>
        <begin position="194"/>
        <end position="215"/>
    </location>
</feature>
<evidence type="ECO:0000313" key="11">
    <source>
        <dbReference type="Proteomes" id="UP000062255"/>
    </source>
</evidence>
<dbReference type="InterPro" id="IPR004841">
    <property type="entry name" value="AA-permease/SLC12A_dom"/>
</dbReference>
<dbReference type="PROSITE" id="PS00218">
    <property type="entry name" value="AMINO_ACID_PERMEASE_1"/>
    <property type="match status" value="1"/>
</dbReference>
<feature type="transmembrane region" description="Helical" evidence="8">
    <location>
        <begin position="327"/>
        <end position="347"/>
    </location>
</feature>
<dbReference type="FunFam" id="1.20.1740.10:FF:000001">
    <property type="entry name" value="Amino acid permease"/>
    <property type="match status" value="1"/>
</dbReference>
<protein>
    <submittedName>
        <fullName evidence="10">Amino acid permease</fullName>
    </submittedName>
</protein>
<dbReference type="EMBL" id="CP012150">
    <property type="protein sequence ID" value="AKS32700.1"/>
    <property type="molecule type" value="Genomic_DNA"/>
</dbReference>
<feature type="transmembrane region" description="Helical" evidence="8">
    <location>
        <begin position="282"/>
        <end position="307"/>
    </location>
</feature>
<evidence type="ECO:0000259" key="9">
    <source>
        <dbReference type="Pfam" id="PF00324"/>
    </source>
</evidence>
<dbReference type="GO" id="GO:0055085">
    <property type="term" value="P:transmembrane transport"/>
    <property type="evidence" value="ECO:0007669"/>
    <property type="project" value="InterPro"/>
</dbReference>
<dbReference type="Gene3D" id="3.40.50.620">
    <property type="entry name" value="HUPs"/>
    <property type="match status" value="1"/>
</dbReference>
<dbReference type="InterPro" id="IPR014729">
    <property type="entry name" value="Rossmann-like_a/b/a_fold"/>
</dbReference>
<keyword evidence="7 8" id="KW-0472">Membrane</keyword>
<feature type="transmembrane region" description="Helical" evidence="8">
    <location>
        <begin position="18"/>
        <end position="37"/>
    </location>
</feature>
<accession>A0A0K0X5E5</accession>
<feature type="transmembrane region" description="Helical" evidence="8">
    <location>
        <begin position="43"/>
        <end position="63"/>
    </location>
</feature>
<feature type="transmembrane region" description="Helical" evidence="8">
    <location>
        <begin position="152"/>
        <end position="174"/>
    </location>
</feature>
<dbReference type="KEGG" id="mgo:AFA91_13350"/>
<feature type="transmembrane region" description="Helical" evidence="8">
    <location>
        <begin position="236"/>
        <end position="257"/>
    </location>
</feature>
<keyword evidence="4 8" id="KW-0812">Transmembrane</keyword>
<evidence type="ECO:0000256" key="6">
    <source>
        <dbReference type="ARBA" id="ARBA00022989"/>
    </source>
</evidence>
<reference evidence="10 11" key="1">
    <citation type="submission" date="2015-07" db="EMBL/GenBank/DDBJ databases">
        <title>Complete genome sequence of Mycobacterium goodii X7B, a facultative thermophilic biodesulfurizing bacterium.</title>
        <authorList>
            <person name="Yu B."/>
            <person name="Li F."/>
            <person name="Xu P."/>
        </authorList>
    </citation>
    <scope>NUCLEOTIDE SEQUENCE [LARGE SCALE GENOMIC DNA]</scope>
    <source>
        <strain evidence="10 11">X7B</strain>
    </source>
</reference>
<feature type="transmembrane region" description="Helical" evidence="8">
    <location>
        <begin position="393"/>
        <end position="415"/>
    </location>
</feature>
<gene>
    <name evidence="10" type="ORF">AFA91_13350</name>
</gene>
<keyword evidence="6 8" id="KW-1133">Transmembrane helix</keyword>
<feature type="domain" description="Amino acid permease/ SLC12A" evidence="9">
    <location>
        <begin position="17"/>
        <end position="444"/>
    </location>
</feature>
<feature type="transmembrane region" description="Helical" evidence="8">
    <location>
        <begin position="120"/>
        <end position="140"/>
    </location>
</feature>
<dbReference type="OrthoDB" id="5297508at2"/>
<dbReference type="GO" id="GO:0006865">
    <property type="term" value="P:amino acid transport"/>
    <property type="evidence" value="ECO:0007669"/>
    <property type="project" value="UniProtKB-KW"/>
</dbReference>
<evidence type="ECO:0000313" key="10">
    <source>
        <dbReference type="EMBL" id="AKS32700.1"/>
    </source>
</evidence>
<evidence type="ECO:0000256" key="8">
    <source>
        <dbReference type="SAM" id="Phobius"/>
    </source>
</evidence>
<feature type="transmembrane region" description="Helical" evidence="8">
    <location>
        <begin position="421"/>
        <end position="439"/>
    </location>
</feature>
<evidence type="ECO:0000256" key="5">
    <source>
        <dbReference type="ARBA" id="ARBA00022970"/>
    </source>
</evidence>
<evidence type="ECO:0000256" key="2">
    <source>
        <dbReference type="ARBA" id="ARBA00008583"/>
    </source>
</evidence>
<comment type="similarity">
    <text evidence="2">Belongs to the amino acid-polyamine-organocation (APC) superfamily. Amino acid transporter (AAT) (TC 2.A.3.1) family.</text>
</comment>
<name>A0A0K0X5E5_MYCGD</name>
<dbReference type="PATRIC" id="fig|134601.6.peg.2771"/>
<dbReference type="InterPro" id="IPR004840">
    <property type="entry name" value="Amino_acid_permease_CS"/>
</dbReference>
<proteinExistence type="inferred from homology"/>
<dbReference type="PANTHER" id="PTHR43495:SF5">
    <property type="entry name" value="GAMMA-AMINOBUTYRIC ACID PERMEASE"/>
    <property type="match status" value="1"/>
</dbReference>
<organism evidence="10 11">
    <name type="scientific">Mycolicibacterium goodii</name>
    <name type="common">Mycobacterium goodii</name>
    <dbReference type="NCBI Taxonomy" id="134601"/>
    <lineage>
        <taxon>Bacteria</taxon>
        <taxon>Bacillati</taxon>
        <taxon>Actinomycetota</taxon>
        <taxon>Actinomycetes</taxon>
        <taxon>Mycobacteriales</taxon>
        <taxon>Mycobacteriaceae</taxon>
        <taxon>Mycolicibacterium</taxon>
    </lineage>
</organism>
<dbReference type="GO" id="GO:0016020">
    <property type="term" value="C:membrane"/>
    <property type="evidence" value="ECO:0007669"/>
    <property type="project" value="UniProtKB-SubCell"/>
</dbReference>
<evidence type="ECO:0000256" key="3">
    <source>
        <dbReference type="ARBA" id="ARBA00022448"/>
    </source>
</evidence>
<dbReference type="Gene3D" id="1.20.1740.10">
    <property type="entry name" value="Amino acid/polyamine transporter I"/>
    <property type="match status" value="1"/>
</dbReference>
<dbReference type="SUPFAM" id="SSF52402">
    <property type="entry name" value="Adenine nucleotide alpha hydrolases-like"/>
    <property type="match status" value="1"/>
</dbReference>
<evidence type="ECO:0000256" key="4">
    <source>
        <dbReference type="ARBA" id="ARBA00022692"/>
    </source>
</evidence>